<proteinExistence type="predicted"/>
<comment type="subcellular location">
    <subcellularLocation>
        <location evidence="1">Cytoplasm</location>
        <location evidence="1">Cytoskeleton</location>
    </subcellularLocation>
</comment>
<feature type="compositionally biased region" description="Polar residues" evidence="4">
    <location>
        <begin position="298"/>
        <end position="311"/>
    </location>
</feature>
<gene>
    <name evidence="6" type="ORF">HaLaN_12023</name>
</gene>
<dbReference type="PANTHER" id="PTHR12609">
    <property type="entry name" value="MICROTUBULE ASSOCIATED PROTEIN XMAP215"/>
    <property type="match status" value="1"/>
</dbReference>
<dbReference type="EMBL" id="BLLF01000892">
    <property type="protein sequence ID" value="GFH15735.1"/>
    <property type="molecule type" value="Genomic_DNA"/>
</dbReference>
<dbReference type="Gene3D" id="1.25.10.10">
    <property type="entry name" value="Leucine-rich Repeat Variant"/>
    <property type="match status" value="4"/>
</dbReference>
<dbReference type="GO" id="GO:0007051">
    <property type="term" value="P:spindle organization"/>
    <property type="evidence" value="ECO:0007669"/>
    <property type="project" value="InterPro"/>
</dbReference>
<feature type="domain" description="TOG" evidence="5">
    <location>
        <begin position="44"/>
        <end position="276"/>
    </location>
</feature>
<feature type="non-terminal residue" evidence="6">
    <location>
        <position position="1"/>
    </location>
</feature>
<keyword evidence="7" id="KW-1185">Reference proteome</keyword>
<dbReference type="InterPro" id="IPR045110">
    <property type="entry name" value="XMAP215"/>
</dbReference>
<dbReference type="GO" id="GO:0051010">
    <property type="term" value="F:microtubule plus-end binding"/>
    <property type="evidence" value="ECO:0007669"/>
    <property type="project" value="InterPro"/>
</dbReference>
<feature type="region of interest" description="Disordered" evidence="4">
    <location>
        <begin position="287"/>
        <end position="318"/>
    </location>
</feature>
<evidence type="ECO:0000256" key="1">
    <source>
        <dbReference type="ARBA" id="ARBA00004245"/>
    </source>
</evidence>
<dbReference type="GO" id="GO:0030951">
    <property type="term" value="P:establishment or maintenance of microtubule cytoskeleton polarity"/>
    <property type="evidence" value="ECO:0007669"/>
    <property type="project" value="InterPro"/>
</dbReference>
<keyword evidence="2" id="KW-0963">Cytoplasm</keyword>
<organism evidence="6 7">
    <name type="scientific">Haematococcus lacustris</name>
    <name type="common">Green alga</name>
    <name type="synonym">Haematococcus pluvialis</name>
    <dbReference type="NCBI Taxonomy" id="44745"/>
    <lineage>
        <taxon>Eukaryota</taxon>
        <taxon>Viridiplantae</taxon>
        <taxon>Chlorophyta</taxon>
        <taxon>core chlorophytes</taxon>
        <taxon>Chlorophyceae</taxon>
        <taxon>CS clade</taxon>
        <taxon>Chlamydomonadales</taxon>
        <taxon>Haematococcaceae</taxon>
        <taxon>Haematococcus</taxon>
    </lineage>
</organism>
<dbReference type="InterPro" id="IPR034085">
    <property type="entry name" value="TOG"/>
</dbReference>
<dbReference type="SUPFAM" id="SSF48371">
    <property type="entry name" value="ARM repeat"/>
    <property type="match status" value="1"/>
</dbReference>
<feature type="domain" description="TOG" evidence="5">
    <location>
        <begin position="595"/>
        <end position="841"/>
    </location>
</feature>
<evidence type="ECO:0000313" key="6">
    <source>
        <dbReference type="EMBL" id="GFH15735.1"/>
    </source>
</evidence>
<reference evidence="6 7" key="1">
    <citation type="submission" date="2020-02" db="EMBL/GenBank/DDBJ databases">
        <title>Draft genome sequence of Haematococcus lacustris strain NIES-144.</title>
        <authorList>
            <person name="Morimoto D."/>
            <person name="Nakagawa S."/>
            <person name="Yoshida T."/>
            <person name="Sawayama S."/>
        </authorList>
    </citation>
    <scope>NUCLEOTIDE SEQUENCE [LARGE SCALE GENOMIC DNA]</scope>
    <source>
        <strain evidence="6 7">NIES-144</strain>
    </source>
</reference>
<evidence type="ECO:0000313" key="7">
    <source>
        <dbReference type="Proteomes" id="UP000485058"/>
    </source>
</evidence>
<keyword evidence="3" id="KW-0206">Cytoskeleton</keyword>
<dbReference type="Pfam" id="PF21041">
    <property type="entry name" value="XMAP215_CLASP_TOG"/>
    <property type="match status" value="1"/>
</dbReference>
<dbReference type="InterPro" id="IPR048491">
    <property type="entry name" value="XMAP215_CLASP_TOG"/>
</dbReference>
<dbReference type="GO" id="GO:0061863">
    <property type="term" value="F:microtubule plus end polymerase"/>
    <property type="evidence" value="ECO:0007669"/>
    <property type="project" value="InterPro"/>
</dbReference>
<feature type="region of interest" description="Disordered" evidence="4">
    <location>
        <begin position="810"/>
        <end position="842"/>
    </location>
</feature>
<dbReference type="Proteomes" id="UP000485058">
    <property type="component" value="Unassembled WGS sequence"/>
</dbReference>
<dbReference type="AlphaFoldDB" id="A0A699Z2F1"/>
<evidence type="ECO:0000259" key="5">
    <source>
        <dbReference type="SMART" id="SM01349"/>
    </source>
</evidence>
<sequence length="842" mass="88391">MHLRHISCVAGPGRARLLSGASVRWARCGGCADDDDEASLAAGSMSRDEAVAKLGDLIGEAAIKQLKDEQWKARLEAMDSLAARAAEGSLAASCTVVVQAMAHLPGWSEKNFQVMAKQFEVVRVLAETAPNFSKRDGYAAVCGLIEKVADMKLKGPSFDALMAISEALSPAFTATLLHKKAAVHKNPKILSEVLNWVAQATAEFGLGSMNVKALIDWAKEDLASTNAGVRNSAIHLLGVMHRFLGPPLGDMIRADVKPALMAAIDGEFAKNPKDPGFTPSRTSRADLAKREAAGAAGTGSSQHGRPASGSNIAEGAGGYDMDELMPRADISAAITPSLLESLGSSNWKDRKQAMDNVEAAITSAGGRIQPQVGDLIAGLKPRMTDSNKNLGVQALGLLASLAKAMGKPIDRAARALLAPALKNLSDNKANAETGKASSQLPDCMKALALGSSDKAGEVREAAGRLVAALLQKHSPAELGAACSHLDPAQRKPALEAVSKATAMRTSTSGRLQAAPATGAVGGAGAALRSSTTRLPVGGVRTSLTLNKSQHLAPGMAAGGRGEAAAEGPLILMDSRKEDRARKGKYRPAKLEIRPDEAPTLEAEFSPLLSSHLKSLMFHKDFKKHCEAADAVREALPGMYDEVMSVLDLLFRWSTLRIAEANTQVLVKVLDMLKEVMAAMEAADHRLSEYEAKLILPVLVEKAGHNQDKIKADHRELMRRAALIYPPVKVAAFVKNNKTRVACAEELGAMIDRSGQSIYRASLAVASAPGKSGGPPPESMLAGLARQVAERDNALRSAALASLEVVLVAPPAQSGGPGQVPDRGAAEVHRQAASQAGREGGLQ</sequence>
<dbReference type="InterPro" id="IPR011989">
    <property type="entry name" value="ARM-like"/>
</dbReference>
<evidence type="ECO:0000256" key="3">
    <source>
        <dbReference type="ARBA" id="ARBA00023212"/>
    </source>
</evidence>
<evidence type="ECO:0000256" key="2">
    <source>
        <dbReference type="ARBA" id="ARBA00022490"/>
    </source>
</evidence>
<evidence type="ECO:0000256" key="4">
    <source>
        <dbReference type="SAM" id="MobiDB-lite"/>
    </source>
</evidence>
<protein>
    <submittedName>
        <fullName evidence="6">Protein MOR1</fullName>
    </submittedName>
</protein>
<dbReference type="InterPro" id="IPR016024">
    <property type="entry name" value="ARM-type_fold"/>
</dbReference>
<dbReference type="SMART" id="SM01349">
    <property type="entry name" value="TOG"/>
    <property type="match status" value="3"/>
</dbReference>
<dbReference type="GO" id="GO:0005856">
    <property type="term" value="C:cytoskeleton"/>
    <property type="evidence" value="ECO:0007669"/>
    <property type="project" value="UniProtKB-SubCell"/>
</dbReference>
<name>A0A699Z2F1_HAELA</name>
<dbReference type="GO" id="GO:0046785">
    <property type="term" value="P:microtubule polymerization"/>
    <property type="evidence" value="ECO:0007669"/>
    <property type="project" value="InterPro"/>
</dbReference>
<feature type="non-terminal residue" evidence="6">
    <location>
        <position position="842"/>
    </location>
</feature>
<accession>A0A699Z2F1</accession>
<feature type="domain" description="TOG" evidence="5">
    <location>
        <begin position="323"/>
        <end position="526"/>
    </location>
</feature>
<comment type="caution">
    <text evidence="6">The sequence shown here is derived from an EMBL/GenBank/DDBJ whole genome shotgun (WGS) entry which is preliminary data.</text>
</comment>